<evidence type="ECO:0000259" key="3">
    <source>
        <dbReference type="PROSITE" id="PS50158"/>
    </source>
</evidence>
<evidence type="ECO:0000313" key="5">
    <source>
        <dbReference type="Proteomes" id="UP001274896"/>
    </source>
</evidence>
<dbReference type="InterPro" id="IPR036875">
    <property type="entry name" value="Znf_CCHC_sf"/>
</dbReference>
<feature type="region of interest" description="Disordered" evidence="2">
    <location>
        <begin position="352"/>
        <end position="375"/>
    </location>
</feature>
<dbReference type="AlphaFoldDB" id="A0AAE0URP2"/>
<dbReference type="GO" id="GO:0008270">
    <property type="term" value="F:zinc ion binding"/>
    <property type="evidence" value="ECO:0007669"/>
    <property type="project" value="UniProtKB-KW"/>
</dbReference>
<accession>A0AAE0URP2</accession>
<sequence>MAAQGTRVYDTLTRHHGVRVVTGASVEECSLAAGEVVGHAHLVVASRMNSAVVLFLNTVERATKRAVKEIVIRGSLTHVFPLSAPSKKVTLSNVPLFIKDETLERELSRFGKLVSPIKMISIGSKSDLVKHVVSFRGFTYMILNSDIAELERTLTFKIDGSEYVIFVSTDSMKCFGCGKTGHLVRACPQAAGGKDRTSGGSSASAQDRAEPEKTAQVDGEVGVISATSEGAESVSATAARHDTEKPVEKPASRAAATGSLHWLLKEPLIHGAHLDIAGDALTQTLLTSGVITLGHLVDLAGPELNDADGAAACLRLRSTRTVAQLLQKWISALSPEEKGMLLEYCGGIEPPDEEDPFPELTLSPDLEGSTGHFLE</sequence>
<evidence type="ECO:0000256" key="2">
    <source>
        <dbReference type="SAM" id="MobiDB-lite"/>
    </source>
</evidence>
<dbReference type="SMART" id="SM00343">
    <property type="entry name" value="ZnF_C2HC"/>
    <property type="match status" value="1"/>
</dbReference>
<feature type="domain" description="CCHC-type" evidence="3">
    <location>
        <begin position="173"/>
        <end position="189"/>
    </location>
</feature>
<dbReference type="PROSITE" id="PS50158">
    <property type="entry name" value="ZF_CCHC"/>
    <property type="match status" value="1"/>
</dbReference>
<dbReference type="Proteomes" id="UP001274896">
    <property type="component" value="Unassembled WGS sequence"/>
</dbReference>
<feature type="region of interest" description="Disordered" evidence="2">
    <location>
        <begin position="189"/>
        <end position="252"/>
    </location>
</feature>
<feature type="non-terminal residue" evidence="4">
    <location>
        <position position="1"/>
    </location>
</feature>
<organism evidence="4 5">
    <name type="scientific">Hemibagrus guttatus</name>
    <dbReference type="NCBI Taxonomy" id="175788"/>
    <lineage>
        <taxon>Eukaryota</taxon>
        <taxon>Metazoa</taxon>
        <taxon>Chordata</taxon>
        <taxon>Craniata</taxon>
        <taxon>Vertebrata</taxon>
        <taxon>Euteleostomi</taxon>
        <taxon>Actinopterygii</taxon>
        <taxon>Neopterygii</taxon>
        <taxon>Teleostei</taxon>
        <taxon>Ostariophysi</taxon>
        <taxon>Siluriformes</taxon>
        <taxon>Bagridae</taxon>
        <taxon>Hemibagrus</taxon>
    </lineage>
</organism>
<protein>
    <recommendedName>
        <fullName evidence="3">CCHC-type domain-containing protein</fullName>
    </recommendedName>
</protein>
<feature type="compositionally biased region" description="Basic and acidic residues" evidence="2">
    <location>
        <begin position="239"/>
        <end position="251"/>
    </location>
</feature>
<keyword evidence="1" id="KW-0862">Zinc</keyword>
<name>A0AAE0URP2_9TELE</name>
<feature type="compositionally biased region" description="Polar residues" evidence="2">
    <location>
        <begin position="225"/>
        <end position="236"/>
    </location>
</feature>
<dbReference type="Gene3D" id="4.10.60.10">
    <property type="entry name" value="Zinc finger, CCHC-type"/>
    <property type="match status" value="1"/>
</dbReference>
<proteinExistence type="predicted"/>
<dbReference type="InterPro" id="IPR001878">
    <property type="entry name" value="Znf_CCHC"/>
</dbReference>
<gene>
    <name evidence="4" type="ORF">QTP70_017630</name>
</gene>
<dbReference type="SUPFAM" id="SSF57756">
    <property type="entry name" value="Retrovirus zinc finger-like domains"/>
    <property type="match status" value="1"/>
</dbReference>
<reference evidence="4" key="1">
    <citation type="submission" date="2023-06" db="EMBL/GenBank/DDBJ databases">
        <title>Male Hemibagrus guttatus genome.</title>
        <authorList>
            <person name="Bian C."/>
        </authorList>
    </citation>
    <scope>NUCLEOTIDE SEQUENCE</scope>
    <source>
        <strain evidence="4">Male_cb2023</strain>
        <tissue evidence="4">Muscle</tissue>
    </source>
</reference>
<keyword evidence="5" id="KW-1185">Reference proteome</keyword>
<evidence type="ECO:0000313" key="4">
    <source>
        <dbReference type="EMBL" id="KAK3516479.1"/>
    </source>
</evidence>
<dbReference type="EMBL" id="JAUCMX010000019">
    <property type="protein sequence ID" value="KAK3516479.1"/>
    <property type="molecule type" value="Genomic_DNA"/>
</dbReference>
<evidence type="ECO:0000256" key="1">
    <source>
        <dbReference type="PROSITE-ProRule" id="PRU00047"/>
    </source>
</evidence>
<dbReference type="GO" id="GO:0003676">
    <property type="term" value="F:nucleic acid binding"/>
    <property type="evidence" value="ECO:0007669"/>
    <property type="project" value="InterPro"/>
</dbReference>
<comment type="caution">
    <text evidence="4">The sequence shown here is derived from an EMBL/GenBank/DDBJ whole genome shotgun (WGS) entry which is preliminary data.</text>
</comment>
<keyword evidence="1" id="KW-0863">Zinc-finger</keyword>
<keyword evidence="1" id="KW-0479">Metal-binding</keyword>